<keyword evidence="3" id="KW-1185">Reference proteome</keyword>
<feature type="region of interest" description="Disordered" evidence="1">
    <location>
        <begin position="133"/>
        <end position="152"/>
    </location>
</feature>
<dbReference type="InterPro" id="IPR046269">
    <property type="entry name" value="DUF6302"/>
</dbReference>
<evidence type="ECO:0000313" key="3">
    <source>
        <dbReference type="Proteomes" id="UP000827138"/>
    </source>
</evidence>
<name>A0ABX8XX64_9ACTN</name>
<dbReference type="Proteomes" id="UP000827138">
    <property type="component" value="Chromosome"/>
</dbReference>
<gene>
    <name evidence="2" type="ORF">K1J60_30315</name>
</gene>
<reference evidence="2 3" key="1">
    <citation type="submission" date="2021-08" db="EMBL/GenBank/DDBJ databases">
        <authorList>
            <person name="Ping M."/>
        </authorList>
    </citation>
    <scope>NUCLEOTIDE SEQUENCE [LARGE SCALE GENOMIC DNA]</scope>
    <source>
        <strain evidence="2 3">MG28</strain>
    </source>
</reference>
<protein>
    <submittedName>
        <fullName evidence="2">Uncharacterized protein</fullName>
    </submittedName>
</protein>
<dbReference type="Pfam" id="PF19819">
    <property type="entry name" value="DUF6302"/>
    <property type="match status" value="1"/>
</dbReference>
<organism evidence="2 3">
    <name type="scientific">Streptomyces akebiae</name>
    <dbReference type="NCBI Taxonomy" id="2865673"/>
    <lineage>
        <taxon>Bacteria</taxon>
        <taxon>Bacillati</taxon>
        <taxon>Actinomycetota</taxon>
        <taxon>Actinomycetes</taxon>
        <taxon>Kitasatosporales</taxon>
        <taxon>Streptomycetaceae</taxon>
        <taxon>Streptomyces</taxon>
    </lineage>
</organism>
<proteinExistence type="predicted"/>
<sequence length="152" mass="16455">MTTAAGTPILPTATALPAAEAYDYDYYRARLAHPCVLEQSVAVRALRMPFLAVPVGGPRRGGYFPVHNVLIGLAVCDVLEGRPGFIQPRLRWSPDRDVSLLVEWGDAPPAEDDVARGRFYGYSDAAISKFLRSTARRPPTPSSTSTRSPAGL</sequence>
<dbReference type="RefSeq" id="WP_220648976.1">
    <property type="nucleotide sequence ID" value="NZ_CP080647.1"/>
</dbReference>
<evidence type="ECO:0000313" key="2">
    <source>
        <dbReference type="EMBL" id="QYX80249.1"/>
    </source>
</evidence>
<evidence type="ECO:0000256" key="1">
    <source>
        <dbReference type="SAM" id="MobiDB-lite"/>
    </source>
</evidence>
<dbReference type="EMBL" id="CP080647">
    <property type="protein sequence ID" value="QYX80249.1"/>
    <property type="molecule type" value="Genomic_DNA"/>
</dbReference>
<accession>A0ABX8XX64</accession>